<sequence length="109" mass="12440">MEESTDYKSVDLEFKKLIKKYANTTDIAPMGLVPPNVVNISSIPWLHFEHFSSQSGANKNNLTPMITTGKYEKVGSQLLMSVNIKVHHATVDDYHVALFFEILQREMNR</sequence>
<dbReference type="PANTHER" id="PTHR38474">
    <property type="entry name" value="SLR0299 PROTEIN"/>
    <property type="match status" value="1"/>
</dbReference>
<dbReference type="Proteomes" id="UP001275436">
    <property type="component" value="Unassembled WGS sequence"/>
</dbReference>
<evidence type="ECO:0008006" key="3">
    <source>
        <dbReference type="Google" id="ProtNLM"/>
    </source>
</evidence>
<keyword evidence="2" id="KW-1185">Reference proteome</keyword>
<dbReference type="SMART" id="SM01059">
    <property type="entry name" value="CAT"/>
    <property type="match status" value="1"/>
</dbReference>
<protein>
    <recommendedName>
        <fullName evidence="3">Chloramphenicol acetyltransferase</fullName>
    </recommendedName>
</protein>
<gene>
    <name evidence="1" type="ORF">MACH08_07650</name>
</gene>
<dbReference type="EMBL" id="BSKO01000001">
    <property type="protein sequence ID" value="GLO64981.1"/>
    <property type="molecule type" value="Genomic_DNA"/>
</dbReference>
<dbReference type="InterPro" id="IPR001707">
    <property type="entry name" value="Cmp_AcTrfase"/>
</dbReference>
<comment type="caution">
    <text evidence="1">The sequence shown here is derived from an EMBL/GenBank/DDBJ whole genome shotgun (WGS) entry which is preliminary data.</text>
</comment>
<dbReference type="PANTHER" id="PTHR38474:SF1">
    <property type="entry name" value="SLR0299 PROTEIN"/>
    <property type="match status" value="1"/>
</dbReference>
<dbReference type="InterPro" id="IPR023213">
    <property type="entry name" value="CAT-like_dom_sf"/>
</dbReference>
<dbReference type="SUPFAM" id="SSF52777">
    <property type="entry name" value="CoA-dependent acyltransferases"/>
    <property type="match status" value="1"/>
</dbReference>
<accession>A0ABQ5TFK5</accession>
<organism evidence="1 2">
    <name type="scientific">Oceanobacillus kimchii</name>
    <dbReference type="NCBI Taxonomy" id="746691"/>
    <lineage>
        <taxon>Bacteria</taxon>
        <taxon>Bacillati</taxon>
        <taxon>Bacillota</taxon>
        <taxon>Bacilli</taxon>
        <taxon>Bacillales</taxon>
        <taxon>Bacillaceae</taxon>
        <taxon>Oceanobacillus</taxon>
    </lineage>
</organism>
<dbReference type="Pfam" id="PF00302">
    <property type="entry name" value="CAT"/>
    <property type="match status" value="1"/>
</dbReference>
<dbReference type="Gene3D" id="3.30.559.10">
    <property type="entry name" value="Chloramphenicol acetyltransferase-like domain"/>
    <property type="match status" value="1"/>
</dbReference>
<reference evidence="1 2" key="1">
    <citation type="submission" date="2023-02" db="EMBL/GenBank/DDBJ databases">
        <title>Oceanobacillus kimchii IFOP_LL358 isolated form Alexandrium catenella lab strain.</title>
        <authorList>
            <person name="Gajardo G."/>
            <person name="Ueki S."/>
            <person name="Maruyama F."/>
        </authorList>
    </citation>
    <scope>NUCLEOTIDE SEQUENCE [LARGE SCALE GENOMIC DNA]</scope>
    <source>
        <strain evidence="1 2">IFOP_LL358</strain>
    </source>
</reference>
<evidence type="ECO:0000313" key="1">
    <source>
        <dbReference type="EMBL" id="GLO64981.1"/>
    </source>
</evidence>
<name>A0ABQ5TFK5_9BACI</name>
<proteinExistence type="predicted"/>
<evidence type="ECO:0000313" key="2">
    <source>
        <dbReference type="Proteomes" id="UP001275436"/>
    </source>
</evidence>